<evidence type="ECO:0000256" key="8">
    <source>
        <dbReference type="ARBA" id="ARBA00023163"/>
    </source>
</evidence>
<dbReference type="InterPro" id="IPR023801">
    <property type="entry name" value="His_deacetylse_dom"/>
</dbReference>
<keyword evidence="5" id="KW-0378">Hydrolase</keyword>
<dbReference type="EC" id="3.5.1.98" evidence="3"/>
<keyword evidence="9" id="KW-0539">Nucleus</keyword>
<dbReference type="InParanoid" id="A0A2K3D807"/>
<organism evidence="12 13">
    <name type="scientific">Chlamydomonas reinhardtii</name>
    <name type="common">Chlamydomonas smithii</name>
    <dbReference type="NCBI Taxonomy" id="3055"/>
    <lineage>
        <taxon>Eukaryota</taxon>
        <taxon>Viridiplantae</taxon>
        <taxon>Chlorophyta</taxon>
        <taxon>core chlorophytes</taxon>
        <taxon>Chlorophyceae</taxon>
        <taxon>CS clade</taxon>
        <taxon>Chlamydomonadales</taxon>
        <taxon>Chlamydomonadaceae</taxon>
        <taxon>Chlamydomonas</taxon>
    </lineage>
</organism>
<dbReference type="InterPro" id="IPR000286">
    <property type="entry name" value="HDACs"/>
</dbReference>
<evidence type="ECO:0000256" key="4">
    <source>
        <dbReference type="ARBA" id="ARBA00022491"/>
    </source>
</evidence>
<feature type="domain" description="Histone deacetylase" evidence="11">
    <location>
        <begin position="10"/>
        <end position="309"/>
    </location>
</feature>
<dbReference type="GO" id="GO:0005737">
    <property type="term" value="C:cytoplasm"/>
    <property type="evidence" value="ECO:0000318"/>
    <property type="project" value="GO_Central"/>
</dbReference>
<evidence type="ECO:0000256" key="9">
    <source>
        <dbReference type="ARBA" id="ARBA00023242"/>
    </source>
</evidence>
<evidence type="ECO:0000256" key="6">
    <source>
        <dbReference type="ARBA" id="ARBA00022853"/>
    </source>
</evidence>
<evidence type="ECO:0000259" key="11">
    <source>
        <dbReference type="Pfam" id="PF00850"/>
    </source>
</evidence>
<keyword evidence="8" id="KW-0804">Transcription</keyword>
<evidence type="ECO:0000313" key="13">
    <source>
        <dbReference type="Proteomes" id="UP000006906"/>
    </source>
</evidence>
<dbReference type="OrthoDB" id="424012at2759"/>
<dbReference type="PRINTS" id="PR01270">
    <property type="entry name" value="HDASUPER"/>
</dbReference>
<keyword evidence="4" id="KW-0678">Repressor</keyword>
<dbReference type="FunCoup" id="A0A2K3D807">
    <property type="interactions" value="416"/>
</dbReference>
<evidence type="ECO:0000256" key="10">
    <source>
        <dbReference type="SAM" id="MobiDB-lite"/>
    </source>
</evidence>
<dbReference type="GO" id="GO:0000118">
    <property type="term" value="C:histone deacetylase complex"/>
    <property type="evidence" value="ECO:0000318"/>
    <property type="project" value="GO_Central"/>
</dbReference>
<dbReference type="AlphaFoldDB" id="A0A2K3D807"/>
<evidence type="ECO:0000256" key="1">
    <source>
        <dbReference type="ARBA" id="ARBA00004123"/>
    </source>
</evidence>
<comment type="similarity">
    <text evidence="2">Belongs to the histone deacetylase family. HD type 2 subfamily.</text>
</comment>
<evidence type="ECO:0000256" key="7">
    <source>
        <dbReference type="ARBA" id="ARBA00023015"/>
    </source>
</evidence>
<dbReference type="Gramene" id="PNW76665">
    <property type="protein sequence ID" value="PNW76665"/>
    <property type="gene ID" value="CHLRE_11g467785v5"/>
</dbReference>
<dbReference type="InterPro" id="IPR023696">
    <property type="entry name" value="Ureohydrolase_dom_sf"/>
</dbReference>
<name>A0A2K3D807_CHLRE</name>
<dbReference type="GeneID" id="66055277"/>
<dbReference type="KEGG" id="cre:CHLRE_11g467785v5"/>
<dbReference type="GO" id="GO:0040029">
    <property type="term" value="P:epigenetic regulation of gene expression"/>
    <property type="evidence" value="ECO:0000318"/>
    <property type="project" value="GO_Central"/>
</dbReference>
<dbReference type="EMBL" id="CM008972">
    <property type="protein sequence ID" value="PNW76665.1"/>
    <property type="molecule type" value="Genomic_DNA"/>
</dbReference>
<protein>
    <recommendedName>
        <fullName evidence="3">histone deacetylase</fullName>
        <ecNumber evidence="3">3.5.1.98</ecNumber>
    </recommendedName>
</protein>
<dbReference type="SUPFAM" id="SSF52768">
    <property type="entry name" value="Arginase/deacetylase"/>
    <property type="match status" value="1"/>
</dbReference>
<evidence type="ECO:0000256" key="2">
    <source>
        <dbReference type="ARBA" id="ARBA00007738"/>
    </source>
</evidence>
<feature type="compositionally biased region" description="Basic and acidic residues" evidence="10">
    <location>
        <begin position="389"/>
        <end position="404"/>
    </location>
</feature>
<dbReference type="RefSeq" id="XP_042919534.1">
    <property type="nucleotide sequence ID" value="XM_043067538.1"/>
</dbReference>
<dbReference type="Gene3D" id="3.40.800.20">
    <property type="entry name" value="Histone deacetylase domain"/>
    <property type="match status" value="1"/>
</dbReference>
<reference evidence="12 13" key="1">
    <citation type="journal article" date="2007" name="Science">
        <title>The Chlamydomonas genome reveals the evolution of key animal and plant functions.</title>
        <authorList>
            <person name="Merchant S.S."/>
            <person name="Prochnik S.E."/>
            <person name="Vallon O."/>
            <person name="Harris E.H."/>
            <person name="Karpowicz S.J."/>
            <person name="Witman G.B."/>
            <person name="Terry A."/>
            <person name="Salamov A."/>
            <person name="Fritz-Laylin L.K."/>
            <person name="Marechal-Drouard L."/>
            <person name="Marshall W.F."/>
            <person name="Qu L.H."/>
            <person name="Nelson D.R."/>
            <person name="Sanderfoot A.A."/>
            <person name="Spalding M.H."/>
            <person name="Kapitonov V.V."/>
            <person name="Ren Q."/>
            <person name="Ferris P."/>
            <person name="Lindquist E."/>
            <person name="Shapiro H."/>
            <person name="Lucas S.M."/>
            <person name="Grimwood J."/>
            <person name="Schmutz J."/>
            <person name="Cardol P."/>
            <person name="Cerutti H."/>
            <person name="Chanfreau G."/>
            <person name="Chen C.L."/>
            <person name="Cognat V."/>
            <person name="Croft M.T."/>
            <person name="Dent R."/>
            <person name="Dutcher S."/>
            <person name="Fernandez E."/>
            <person name="Fukuzawa H."/>
            <person name="Gonzalez-Ballester D."/>
            <person name="Gonzalez-Halphen D."/>
            <person name="Hallmann A."/>
            <person name="Hanikenne M."/>
            <person name="Hippler M."/>
            <person name="Inwood W."/>
            <person name="Jabbari K."/>
            <person name="Kalanon M."/>
            <person name="Kuras R."/>
            <person name="Lefebvre P.A."/>
            <person name="Lemaire S.D."/>
            <person name="Lobanov A.V."/>
            <person name="Lohr M."/>
            <person name="Manuell A."/>
            <person name="Meier I."/>
            <person name="Mets L."/>
            <person name="Mittag M."/>
            <person name="Mittelmeier T."/>
            <person name="Moroney J.V."/>
            <person name="Moseley J."/>
            <person name="Napoli C."/>
            <person name="Nedelcu A.M."/>
            <person name="Niyogi K."/>
            <person name="Novoselov S.V."/>
            <person name="Paulsen I.T."/>
            <person name="Pazour G."/>
            <person name="Purton S."/>
            <person name="Ral J.P."/>
            <person name="Riano-Pachon D.M."/>
            <person name="Riekhof W."/>
            <person name="Rymarquis L."/>
            <person name="Schroda M."/>
            <person name="Stern D."/>
            <person name="Umen J."/>
            <person name="Willows R."/>
            <person name="Wilson N."/>
            <person name="Zimmer S.L."/>
            <person name="Allmer J."/>
            <person name="Balk J."/>
            <person name="Bisova K."/>
            <person name="Chen C.J."/>
            <person name="Elias M."/>
            <person name="Gendler K."/>
            <person name="Hauser C."/>
            <person name="Lamb M.R."/>
            <person name="Ledford H."/>
            <person name="Long J.C."/>
            <person name="Minagawa J."/>
            <person name="Page M.D."/>
            <person name="Pan J."/>
            <person name="Pootakham W."/>
            <person name="Roje S."/>
            <person name="Rose A."/>
            <person name="Stahlberg E."/>
            <person name="Terauchi A.M."/>
            <person name="Yang P."/>
            <person name="Ball S."/>
            <person name="Bowler C."/>
            <person name="Dieckmann C.L."/>
            <person name="Gladyshev V.N."/>
            <person name="Green P."/>
            <person name="Jorgensen R."/>
            <person name="Mayfield S."/>
            <person name="Mueller-Roeber B."/>
            <person name="Rajamani S."/>
            <person name="Sayre R.T."/>
            <person name="Brokstein P."/>
            <person name="Dubchak I."/>
            <person name="Goodstein D."/>
            <person name="Hornick L."/>
            <person name="Huang Y.W."/>
            <person name="Jhaveri J."/>
            <person name="Luo Y."/>
            <person name="Martinez D."/>
            <person name="Ngau W.C."/>
            <person name="Otillar B."/>
            <person name="Poliakov A."/>
            <person name="Porter A."/>
            <person name="Szajkowski L."/>
            <person name="Werner G."/>
            <person name="Zhou K."/>
            <person name="Grigoriev I.V."/>
            <person name="Rokhsar D.S."/>
            <person name="Grossman A.R."/>
        </authorList>
    </citation>
    <scope>NUCLEOTIDE SEQUENCE [LARGE SCALE GENOMIC DNA]</scope>
    <source>
        <strain evidence="13">CC-503</strain>
    </source>
</reference>
<evidence type="ECO:0000256" key="3">
    <source>
        <dbReference type="ARBA" id="ARBA00012111"/>
    </source>
</evidence>
<accession>A0A2K3D807</accession>
<dbReference type="InterPro" id="IPR037138">
    <property type="entry name" value="His_deacetylse_dom_sf"/>
</dbReference>
<dbReference type="GO" id="GO:0004407">
    <property type="term" value="F:histone deacetylase activity"/>
    <property type="evidence" value="ECO:0000318"/>
    <property type="project" value="GO_Central"/>
</dbReference>
<dbReference type="Proteomes" id="UP000006906">
    <property type="component" value="Chromosome 11"/>
</dbReference>
<feature type="compositionally biased region" description="Pro residues" evidence="10">
    <location>
        <begin position="406"/>
        <end position="416"/>
    </location>
</feature>
<evidence type="ECO:0000256" key="5">
    <source>
        <dbReference type="ARBA" id="ARBA00022801"/>
    </source>
</evidence>
<dbReference type="PANTHER" id="PTHR10625">
    <property type="entry name" value="HISTONE DEACETYLASE HDAC1-RELATED"/>
    <property type="match status" value="1"/>
</dbReference>
<proteinExistence type="inferred from homology"/>
<feature type="region of interest" description="Disordered" evidence="10">
    <location>
        <begin position="389"/>
        <end position="427"/>
    </location>
</feature>
<evidence type="ECO:0000313" key="12">
    <source>
        <dbReference type="EMBL" id="PNW76665.1"/>
    </source>
</evidence>
<dbReference type="PANTHER" id="PTHR10625:SF5">
    <property type="entry name" value="HISTONE DEACETYLASE"/>
    <property type="match status" value="1"/>
</dbReference>
<keyword evidence="6" id="KW-0156">Chromatin regulator</keyword>
<keyword evidence="13" id="KW-1185">Reference proteome</keyword>
<keyword evidence="7" id="KW-0805">Transcription regulation</keyword>
<comment type="subcellular location">
    <subcellularLocation>
        <location evidence="1">Nucleus</location>
    </subcellularLocation>
</comment>
<dbReference type="Pfam" id="PF00850">
    <property type="entry name" value="Hist_deacetyl"/>
    <property type="match status" value="1"/>
</dbReference>
<dbReference type="CDD" id="cd09992">
    <property type="entry name" value="HDAC_classII"/>
    <property type="match status" value="1"/>
</dbReference>
<dbReference type="STRING" id="3055.A0A2K3D807"/>
<sequence>MLKHLGPSSHPECPERAVELMAALKRHGLDKRCVPLQPRQATDEELLRCHQPEHLRKVAAVSEELAAAVAAGARRQYTDENFDSVYWSAGTATAARFAAGCVTQAVRSVVGGAVDRALAVVRPPGHHAVCERAMGFCIFNNVAVAVRDALATQGVKRVAIVDWDVHHGNGIQDILYDEPRALFISLHRYGRGFYPGTGALRELGTGAGTGFNVNVPWTSDSKTDADYQAAFHMVVEPLLRDFAPDLVVVAAGFDASADDLIGDCDLLPEGYGWMTERLLQFGGGKVVLALEGGYNTSMTAECASACVRSLLEGRAAVAPPPSAEPSAEAAEDLKKVYLFQRRFWRLRCPAGREWRQDVLQSEKEWAQALATEWEAEWAAYTAARRAEAAAAERNEANGGRKQEEVPAPPAPKPQTPQPGDSPAAALERVAAAAASRAAAAAAAAAASPVRTAATASAPTQEAVAVAAVAATAAASSTEAAGVATDDDAVEAVDVLISKFGGLSTDAAAEATATAAAAAAAAGAAVELAAGAGPREDLLQLAKEQQQEEGKK</sequence>
<gene>
    <name evidence="12" type="ORF">CHLRE_11g467785v5</name>
</gene>
<dbReference type="GO" id="GO:0141221">
    <property type="term" value="F:histone deacetylase activity, hydrolytic mechanism"/>
    <property type="evidence" value="ECO:0007669"/>
    <property type="project" value="UniProtKB-EC"/>
</dbReference>